<dbReference type="Proteomes" id="UP001154252">
    <property type="component" value="Unassembled WGS sequence"/>
</dbReference>
<dbReference type="PROSITE" id="PS50404">
    <property type="entry name" value="GST_NTER"/>
    <property type="match status" value="1"/>
</dbReference>
<evidence type="ECO:0000259" key="8">
    <source>
        <dbReference type="PROSITE" id="PS50405"/>
    </source>
</evidence>
<dbReference type="FunFam" id="1.20.1050.130:FF:000016">
    <property type="entry name" value="Glutathione S-transferase 1"/>
    <property type="match status" value="1"/>
</dbReference>
<dbReference type="EMBL" id="CAJVRC010000903">
    <property type="protein sequence ID" value="CAG8909685.1"/>
    <property type="molecule type" value="Genomic_DNA"/>
</dbReference>
<organism evidence="9 10">
    <name type="scientific">Penicillium egyptiacum</name>
    <dbReference type="NCBI Taxonomy" id="1303716"/>
    <lineage>
        <taxon>Eukaryota</taxon>
        <taxon>Fungi</taxon>
        <taxon>Dikarya</taxon>
        <taxon>Ascomycota</taxon>
        <taxon>Pezizomycotina</taxon>
        <taxon>Eurotiomycetes</taxon>
        <taxon>Eurotiomycetidae</taxon>
        <taxon>Eurotiales</taxon>
        <taxon>Aspergillaceae</taxon>
        <taxon>Penicillium</taxon>
    </lineage>
</organism>
<dbReference type="PANTHER" id="PTHR44051">
    <property type="entry name" value="GLUTATHIONE S-TRANSFERASE-RELATED"/>
    <property type="match status" value="1"/>
</dbReference>
<evidence type="ECO:0000256" key="4">
    <source>
        <dbReference type="ARBA" id="ARBA00047960"/>
    </source>
</evidence>
<evidence type="ECO:0000313" key="9">
    <source>
        <dbReference type="EMBL" id="CAG8909685.1"/>
    </source>
</evidence>
<dbReference type="InterPro" id="IPR004045">
    <property type="entry name" value="Glutathione_S-Trfase_N"/>
</dbReference>
<feature type="domain" description="GST N-terminal" evidence="7">
    <location>
        <begin position="2"/>
        <end position="83"/>
    </location>
</feature>
<dbReference type="InterPro" id="IPR010987">
    <property type="entry name" value="Glutathione-S-Trfase_C-like"/>
</dbReference>
<dbReference type="CDD" id="cd03048">
    <property type="entry name" value="GST_N_Ure2p_like"/>
    <property type="match status" value="1"/>
</dbReference>
<dbReference type="GO" id="GO:0004364">
    <property type="term" value="F:glutathione transferase activity"/>
    <property type="evidence" value="ECO:0007669"/>
    <property type="project" value="UniProtKB-EC"/>
</dbReference>
<dbReference type="InterPro" id="IPR040079">
    <property type="entry name" value="Glutathione_S-Trfase"/>
</dbReference>
<dbReference type="SUPFAM" id="SSF52833">
    <property type="entry name" value="Thioredoxin-like"/>
    <property type="match status" value="1"/>
</dbReference>
<dbReference type="OrthoDB" id="422574at2759"/>
<reference evidence="9" key="1">
    <citation type="submission" date="2021-07" db="EMBL/GenBank/DDBJ databases">
        <authorList>
            <person name="Branca A.L. A."/>
        </authorList>
    </citation>
    <scope>NUCLEOTIDE SEQUENCE</scope>
</reference>
<dbReference type="SFLD" id="SFLDG00358">
    <property type="entry name" value="Main_(cytGST)"/>
    <property type="match status" value="1"/>
</dbReference>
<comment type="catalytic activity">
    <reaction evidence="4">
        <text>RX + glutathione = an S-substituted glutathione + a halide anion + H(+)</text>
        <dbReference type="Rhea" id="RHEA:16437"/>
        <dbReference type="ChEBI" id="CHEBI:15378"/>
        <dbReference type="ChEBI" id="CHEBI:16042"/>
        <dbReference type="ChEBI" id="CHEBI:17792"/>
        <dbReference type="ChEBI" id="CHEBI:57925"/>
        <dbReference type="ChEBI" id="CHEBI:90779"/>
        <dbReference type="EC" id="2.5.1.18"/>
    </reaction>
</comment>
<dbReference type="PROSITE" id="PS50405">
    <property type="entry name" value="GST_CTER"/>
    <property type="match status" value="1"/>
</dbReference>
<name>A0A9W4KQY7_9EURO</name>
<proteinExistence type="inferred from homology"/>
<dbReference type="InterPro" id="IPR036282">
    <property type="entry name" value="Glutathione-S-Trfase_C_sf"/>
</dbReference>
<dbReference type="PANTHER" id="PTHR44051:SF3">
    <property type="entry name" value="TRANSCRIPTIONAL REGULATOR URE2"/>
    <property type="match status" value="1"/>
</dbReference>
<accession>A0A9W4KQY7</accession>
<evidence type="ECO:0000256" key="2">
    <source>
        <dbReference type="ARBA" id="ARBA00012452"/>
    </source>
</evidence>
<keyword evidence="3" id="KW-0808">Transferase</keyword>
<evidence type="ECO:0000256" key="5">
    <source>
        <dbReference type="ARBA" id="ARBA00060024"/>
    </source>
</evidence>
<dbReference type="InterPro" id="IPR036249">
    <property type="entry name" value="Thioredoxin-like_sf"/>
</dbReference>
<comment type="caution">
    <text evidence="9">The sequence shown here is derived from an EMBL/GenBank/DDBJ whole genome shotgun (WGS) entry which is preliminary data.</text>
</comment>
<sequence length="222" mass="25655">MKPIILYSHPIGPNPWKVAIVLSSLDIPYETIFVDFKDVKLPPYIDLNPNGRLPAIVDPNNDIQLWESGAIVHYLIETYDLSHQISYDSFPERFLSQQWLHFQVSGQGPYYGQLGWFARQTQNQHVAIERYSNEVRRVTGVLDKALSGRQWLVGNKCTFADLAFVPWQNMIGMILQDKNAEGEFARSFPNVQAWMERMKQRPAVIKVLQDKENAMAEMMQNQ</sequence>
<evidence type="ECO:0000313" key="10">
    <source>
        <dbReference type="Proteomes" id="UP001154252"/>
    </source>
</evidence>
<dbReference type="SFLD" id="SFLDS00019">
    <property type="entry name" value="Glutathione_Transferase_(cytos"/>
    <property type="match status" value="1"/>
</dbReference>
<dbReference type="SUPFAM" id="SSF47616">
    <property type="entry name" value="GST C-terminal domain-like"/>
    <property type="match status" value="1"/>
</dbReference>
<dbReference type="Gene3D" id="1.20.1050.10">
    <property type="match status" value="1"/>
</dbReference>
<comment type="function">
    <text evidence="5">Involved in the oxidative stress response and detoxification.</text>
</comment>
<evidence type="ECO:0000256" key="3">
    <source>
        <dbReference type="ARBA" id="ARBA00022679"/>
    </source>
</evidence>
<dbReference type="GO" id="GO:0005634">
    <property type="term" value="C:nucleus"/>
    <property type="evidence" value="ECO:0007669"/>
    <property type="project" value="UniProtKB-ARBA"/>
</dbReference>
<dbReference type="InterPro" id="IPR004046">
    <property type="entry name" value="GST_C"/>
</dbReference>
<protein>
    <recommendedName>
        <fullName evidence="2">glutathione transferase</fullName>
        <ecNumber evidence="2">2.5.1.18</ecNumber>
    </recommendedName>
</protein>
<dbReference type="GO" id="GO:0005737">
    <property type="term" value="C:cytoplasm"/>
    <property type="evidence" value="ECO:0007669"/>
    <property type="project" value="UniProtKB-ARBA"/>
</dbReference>
<dbReference type="Gene3D" id="3.40.30.10">
    <property type="entry name" value="Glutaredoxin"/>
    <property type="match status" value="1"/>
</dbReference>
<comment type="similarity">
    <text evidence="1 6">Belongs to the GST superfamily.</text>
</comment>
<feature type="domain" description="GST C-terminal" evidence="8">
    <location>
        <begin position="89"/>
        <end position="222"/>
    </location>
</feature>
<dbReference type="Pfam" id="PF02798">
    <property type="entry name" value="GST_N"/>
    <property type="match status" value="1"/>
</dbReference>
<dbReference type="SFLD" id="SFLDG01151">
    <property type="entry name" value="Main.2:_Nu-like"/>
    <property type="match status" value="1"/>
</dbReference>
<dbReference type="AlphaFoldDB" id="A0A9W4KQY7"/>
<evidence type="ECO:0000259" key="7">
    <source>
        <dbReference type="PROSITE" id="PS50404"/>
    </source>
</evidence>
<keyword evidence="10" id="KW-1185">Reference proteome</keyword>
<dbReference type="Pfam" id="PF00043">
    <property type="entry name" value="GST_C"/>
    <property type="match status" value="1"/>
</dbReference>
<dbReference type="EC" id="2.5.1.18" evidence="2"/>
<gene>
    <name evidence="9" type="ORF">PEGY_LOCUS10481</name>
</gene>
<evidence type="ECO:0000256" key="6">
    <source>
        <dbReference type="RuleBase" id="RU003494"/>
    </source>
</evidence>
<evidence type="ECO:0000256" key="1">
    <source>
        <dbReference type="ARBA" id="ARBA00007409"/>
    </source>
</evidence>